<dbReference type="AlphaFoldDB" id="A0A9W7L2E0"/>
<evidence type="ECO:0000256" key="3">
    <source>
        <dbReference type="ARBA" id="ARBA00022670"/>
    </source>
</evidence>
<keyword evidence="4" id="KW-0378">Hydrolase</keyword>
<feature type="signal peptide" evidence="6">
    <location>
        <begin position="1"/>
        <end position="36"/>
    </location>
</feature>
<dbReference type="Gene3D" id="3.40.50.1820">
    <property type="entry name" value="alpha/beta hydrolase"/>
    <property type="match status" value="1"/>
</dbReference>
<dbReference type="SUPFAM" id="SSF53474">
    <property type="entry name" value="alpha/beta-Hydrolases"/>
    <property type="match status" value="1"/>
</dbReference>
<evidence type="ECO:0000256" key="6">
    <source>
        <dbReference type="SAM" id="SignalP"/>
    </source>
</evidence>
<accession>A0A9W7L2E0</accession>
<proteinExistence type="inferred from homology"/>
<dbReference type="OrthoDB" id="443318at2759"/>
<evidence type="ECO:0000256" key="2">
    <source>
        <dbReference type="ARBA" id="ARBA00022645"/>
    </source>
</evidence>
<dbReference type="Pfam" id="PF00450">
    <property type="entry name" value="Peptidase_S10"/>
    <property type="match status" value="1"/>
</dbReference>
<keyword evidence="3" id="KW-0645">Protease</keyword>
<dbReference type="EMBL" id="BRXZ01007172">
    <property type="protein sequence ID" value="GMI25104.1"/>
    <property type="molecule type" value="Genomic_DNA"/>
</dbReference>
<keyword evidence="2" id="KW-0121">Carboxypeptidase</keyword>
<reference evidence="7" key="1">
    <citation type="submission" date="2022-07" db="EMBL/GenBank/DDBJ databases">
        <title>Genome analysis of Parmales, a sister group of diatoms, reveals the evolutionary specialization of diatoms from phago-mixotrophs to photoautotrophs.</title>
        <authorList>
            <person name="Ban H."/>
            <person name="Sato S."/>
            <person name="Yoshikawa S."/>
            <person name="Kazumasa Y."/>
            <person name="Nakamura Y."/>
            <person name="Ichinomiya M."/>
            <person name="Saitoh K."/>
            <person name="Sato N."/>
            <person name="Blanc-Mathieu R."/>
            <person name="Endo H."/>
            <person name="Kuwata A."/>
            <person name="Ogata H."/>
        </authorList>
    </citation>
    <scope>NUCLEOTIDE SEQUENCE</scope>
</reference>
<comment type="similarity">
    <text evidence="1">Belongs to the peptidase S10 family.</text>
</comment>
<dbReference type="Proteomes" id="UP001165082">
    <property type="component" value="Unassembled WGS sequence"/>
</dbReference>
<dbReference type="InterPro" id="IPR001563">
    <property type="entry name" value="Peptidase_S10"/>
</dbReference>
<keyword evidence="5" id="KW-0325">Glycoprotein</keyword>
<evidence type="ECO:0000313" key="7">
    <source>
        <dbReference type="EMBL" id="GMI25104.1"/>
    </source>
</evidence>
<comment type="caution">
    <text evidence="7">The sequence shown here is derived from an EMBL/GenBank/DDBJ whole genome shotgun (WGS) entry which is preliminary data.</text>
</comment>
<gene>
    <name evidence="7" type="ORF">TrRE_jg3542</name>
</gene>
<keyword evidence="6" id="KW-0732">Signal</keyword>
<dbReference type="GO" id="GO:0006508">
    <property type="term" value="P:proteolysis"/>
    <property type="evidence" value="ECO:0007669"/>
    <property type="project" value="UniProtKB-KW"/>
</dbReference>
<protein>
    <submittedName>
        <fullName evidence="7">Uncharacterized protein</fullName>
    </submittedName>
</protein>
<feature type="chain" id="PRO_5040761838" evidence="6">
    <location>
        <begin position="37"/>
        <end position="137"/>
    </location>
</feature>
<evidence type="ECO:0000313" key="8">
    <source>
        <dbReference type="Proteomes" id="UP001165082"/>
    </source>
</evidence>
<keyword evidence="8" id="KW-1185">Reference proteome</keyword>
<dbReference type="PANTHER" id="PTHR11802:SF113">
    <property type="entry name" value="SERINE CARBOXYPEPTIDASE CTSA-4.1"/>
    <property type="match status" value="1"/>
</dbReference>
<sequence>MEVIKLRKFGGGNSAKKVMKLLTILAAALAVTPCTADAPDGPESVYNDAGYISVGSSKNLFYWMFESRNDPSTDPVILWMSGGPGCSSQLALFGENGPYVVEDDLTLKLNQQSWNNNATVIWVDQPVGTGFSYGGVP</sequence>
<evidence type="ECO:0000256" key="4">
    <source>
        <dbReference type="ARBA" id="ARBA00022801"/>
    </source>
</evidence>
<feature type="non-terminal residue" evidence="7">
    <location>
        <position position="137"/>
    </location>
</feature>
<dbReference type="GO" id="GO:0004185">
    <property type="term" value="F:serine-type carboxypeptidase activity"/>
    <property type="evidence" value="ECO:0007669"/>
    <property type="project" value="InterPro"/>
</dbReference>
<dbReference type="PANTHER" id="PTHR11802">
    <property type="entry name" value="SERINE PROTEASE FAMILY S10 SERINE CARBOXYPEPTIDASE"/>
    <property type="match status" value="1"/>
</dbReference>
<evidence type="ECO:0000256" key="1">
    <source>
        <dbReference type="ARBA" id="ARBA00009431"/>
    </source>
</evidence>
<organism evidence="7 8">
    <name type="scientific">Triparma retinervis</name>
    <dbReference type="NCBI Taxonomy" id="2557542"/>
    <lineage>
        <taxon>Eukaryota</taxon>
        <taxon>Sar</taxon>
        <taxon>Stramenopiles</taxon>
        <taxon>Ochrophyta</taxon>
        <taxon>Bolidophyceae</taxon>
        <taxon>Parmales</taxon>
        <taxon>Triparmaceae</taxon>
        <taxon>Triparma</taxon>
    </lineage>
</organism>
<name>A0A9W7L2E0_9STRA</name>
<evidence type="ECO:0000256" key="5">
    <source>
        <dbReference type="ARBA" id="ARBA00023180"/>
    </source>
</evidence>
<dbReference type="InterPro" id="IPR029058">
    <property type="entry name" value="AB_hydrolase_fold"/>
</dbReference>